<evidence type="ECO:0000313" key="3">
    <source>
        <dbReference type="EMBL" id="MDT2599924.1"/>
    </source>
</evidence>
<evidence type="ECO:0000259" key="2">
    <source>
        <dbReference type="Pfam" id="PF13731"/>
    </source>
</evidence>
<dbReference type="RefSeq" id="WP_311822841.1">
    <property type="nucleotide sequence ID" value="NZ_JARPYF010000007.1"/>
</dbReference>
<feature type="domain" description="WxL" evidence="2">
    <location>
        <begin position="48"/>
        <end position="231"/>
    </location>
</feature>
<dbReference type="Proteomes" id="UP001252875">
    <property type="component" value="Unassembled WGS sequence"/>
</dbReference>
<name>A0ABU3EYH0_9ENTE</name>
<proteinExistence type="predicted"/>
<organism evidence="3 4">
    <name type="scientific">Enterococcus hulanensis</name>
    <dbReference type="NCBI Taxonomy" id="2559929"/>
    <lineage>
        <taxon>Bacteria</taxon>
        <taxon>Bacillati</taxon>
        <taxon>Bacillota</taxon>
        <taxon>Bacilli</taxon>
        <taxon>Lactobacillales</taxon>
        <taxon>Enterococcaceae</taxon>
        <taxon>Enterococcus</taxon>
    </lineage>
</organism>
<keyword evidence="4" id="KW-1185">Reference proteome</keyword>
<evidence type="ECO:0000313" key="4">
    <source>
        <dbReference type="Proteomes" id="UP001252875"/>
    </source>
</evidence>
<dbReference type="Pfam" id="PF13731">
    <property type="entry name" value="WxL"/>
    <property type="match status" value="1"/>
</dbReference>
<keyword evidence="1" id="KW-0732">Signal</keyword>
<comment type="caution">
    <text evidence="3">The sequence shown here is derived from an EMBL/GenBank/DDBJ whole genome shotgun (WGS) entry which is preliminary data.</text>
</comment>
<accession>A0ABU3EYH0</accession>
<feature type="signal peptide" evidence="1">
    <location>
        <begin position="1"/>
        <end position="27"/>
    </location>
</feature>
<gene>
    <name evidence="3" type="ORF">P7D85_09065</name>
</gene>
<dbReference type="InterPro" id="IPR027994">
    <property type="entry name" value="WxL_dom"/>
</dbReference>
<reference evidence="3 4" key="1">
    <citation type="submission" date="2023-03" db="EMBL/GenBank/DDBJ databases">
        <authorList>
            <person name="Shen W."/>
            <person name="Cai J."/>
        </authorList>
    </citation>
    <scope>NUCLEOTIDE SEQUENCE [LARGE SCALE GENOMIC DNA]</scope>
    <source>
        <strain evidence="3 4">D6-4</strain>
    </source>
</reference>
<evidence type="ECO:0000256" key="1">
    <source>
        <dbReference type="SAM" id="SignalP"/>
    </source>
</evidence>
<feature type="chain" id="PRO_5046904688" evidence="1">
    <location>
        <begin position="28"/>
        <end position="232"/>
    </location>
</feature>
<dbReference type="EMBL" id="JARPYI010000004">
    <property type="protein sequence ID" value="MDT2599924.1"/>
    <property type="molecule type" value="Genomic_DNA"/>
</dbReference>
<sequence length="232" mass="24794">MMKMKRTLVTALTVTTLAAIGAGAAYAAEVDKGDTEVGIGFVDAHIPGENDGDLQLRWVPKKLDFGKYNDVNNKYTEFSEVSTNNYYVVVRDTRKDDPTGSVTDTNVWKVNAKLGEITNATTPTKKLTKAQLFFDSKAHGYEGEDDPNTNAATIKAAAAHATAKGSTTPTVTASTQLEAGGATEELMRQTAQDASADWAASLENIKLGVGGKQGEKGLYYSGTLTWTLDDTL</sequence>
<protein>
    <submittedName>
        <fullName evidence="3">WxL domain-containing protein</fullName>
    </submittedName>
</protein>